<organism evidence="1">
    <name type="scientific">Eutreptiella gymnastica</name>
    <dbReference type="NCBI Taxonomy" id="73025"/>
    <lineage>
        <taxon>Eukaryota</taxon>
        <taxon>Discoba</taxon>
        <taxon>Euglenozoa</taxon>
        <taxon>Euglenida</taxon>
        <taxon>Spirocuta</taxon>
        <taxon>Euglenophyceae</taxon>
        <taxon>Eutreptiales</taxon>
        <taxon>Eutreptiaceae</taxon>
        <taxon>Eutreptiella</taxon>
    </lineage>
</organism>
<dbReference type="AlphaFoldDB" id="A0A7S1IUI3"/>
<proteinExistence type="predicted"/>
<accession>A0A7S1IUI3</accession>
<name>A0A7S1IUI3_9EUGL</name>
<dbReference type="EMBL" id="HBGA01091947">
    <property type="protein sequence ID" value="CAD9023333.1"/>
    <property type="molecule type" value="Transcribed_RNA"/>
</dbReference>
<sequence length="155" mass="17739">MYGMLGPGEERNVHVRLRTACICEELFQMLCRRKHLVFVLLHFQKFWSTSRLFRQNPLPSWNQCLPIFWRAFQNGAPSPPPSPPVSLLDKPKKKTHLQQMTFANIIAHGGGVPITAAVRGSMLVLLARAFFFFKLNGQYALKHEFGENHSASHRP</sequence>
<evidence type="ECO:0000313" key="1">
    <source>
        <dbReference type="EMBL" id="CAD9023333.1"/>
    </source>
</evidence>
<reference evidence="1" key="1">
    <citation type="submission" date="2021-01" db="EMBL/GenBank/DDBJ databases">
        <authorList>
            <person name="Corre E."/>
            <person name="Pelletier E."/>
            <person name="Niang G."/>
            <person name="Scheremetjew M."/>
            <person name="Finn R."/>
            <person name="Kale V."/>
            <person name="Holt S."/>
            <person name="Cochrane G."/>
            <person name="Meng A."/>
            <person name="Brown T."/>
            <person name="Cohen L."/>
        </authorList>
    </citation>
    <scope>NUCLEOTIDE SEQUENCE</scope>
    <source>
        <strain evidence="1">NIES-381</strain>
    </source>
</reference>
<protein>
    <submittedName>
        <fullName evidence="1">Uncharacterized protein</fullName>
    </submittedName>
</protein>
<gene>
    <name evidence="1" type="ORF">EGYM00392_LOCUS34455</name>
</gene>